<proteinExistence type="predicted"/>
<protein>
    <submittedName>
        <fullName evidence="1">Uncharacterized protein</fullName>
    </submittedName>
</protein>
<reference evidence="1" key="1">
    <citation type="submission" date="2020-02" db="EMBL/GenBank/DDBJ databases">
        <title>Genome sequencing of the panga catfish, Pangasius djambal.</title>
        <authorList>
            <person name="Wen M."/>
            <person name="Zahm M."/>
            <person name="Roques C."/>
            <person name="Cabau C."/>
            <person name="Klopp C."/>
            <person name="Donnadieu C."/>
            <person name="Jouanno E."/>
            <person name="Avarre J.-C."/>
            <person name="Campet M."/>
            <person name="Ha T."/>
            <person name="Dugue R."/>
            <person name="Lampietro C."/>
            <person name="Louis A."/>
            <person name="Herpin A."/>
            <person name="Echchiki A."/>
            <person name="Berthelot C."/>
            <person name="Parey E."/>
            <person name="Roest-Crollius H."/>
            <person name="Braasch I."/>
            <person name="Postlethwait J.H."/>
            <person name="Bobe J."/>
            <person name="Montfort J."/>
            <person name="Bouchez O."/>
            <person name="Begum T."/>
            <person name="Schartl M."/>
            <person name="Gustiano R."/>
            <person name="Guiguen Y."/>
        </authorList>
    </citation>
    <scope>NUCLEOTIDE SEQUENCE</scope>
    <source>
        <strain evidence="1">Pdj_M5554</strain>
    </source>
</reference>
<name>A0ACC5YZY3_9TELE</name>
<dbReference type="Proteomes" id="UP000830395">
    <property type="component" value="Chromosome 15"/>
</dbReference>
<sequence>MPWEISDFVSHPLWMVCALVLAAVARAQRRGSWDPRACPVRLTGKTAIVTGANTGIGKFIALDFACRGARVILACRSETRGMAALTEIRQRSGNQNVHLRIIDTSSLESVRKFAAQILAEEKELHILILAEEKELHILVNNAGVSGLPKGITADGLEESFATNHIGPFLLTNLLLDLLKKSAPARIVNVSSANHKRGKVDFSHFHGENLTYVMDTVYNHTKLHNIIWTNELARRLQGTGLPKGITADGLEESFATNHIGPFLLTNLLLDLLKKSAPARIVNVSSANHKRGKVDFSHFHGENLTYVMDTVYNHTKLHNIIWTNELARRLQGTGVTANSLHPGVVMTEVMRHYNWILRLIFNIVGTFFFKSAQEGAVSTIYCSVAEETEGISGKYFDSDCSLVLPAPEARDQAIGVKEFEYCERLTSKR</sequence>
<dbReference type="EMBL" id="CM040989">
    <property type="protein sequence ID" value="MCJ8741152.1"/>
    <property type="molecule type" value="Genomic_DNA"/>
</dbReference>
<comment type="caution">
    <text evidence="1">The sequence shown here is derived from an EMBL/GenBank/DDBJ whole genome shotgun (WGS) entry which is preliminary data.</text>
</comment>
<keyword evidence="2" id="KW-1185">Reference proteome</keyword>
<organism evidence="1 2">
    <name type="scientific">Pangasius djambal</name>
    <dbReference type="NCBI Taxonomy" id="1691987"/>
    <lineage>
        <taxon>Eukaryota</taxon>
        <taxon>Metazoa</taxon>
        <taxon>Chordata</taxon>
        <taxon>Craniata</taxon>
        <taxon>Vertebrata</taxon>
        <taxon>Euteleostomi</taxon>
        <taxon>Actinopterygii</taxon>
        <taxon>Neopterygii</taxon>
        <taxon>Teleostei</taxon>
        <taxon>Ostariophysi</taxon>
        <taxon>Siluriformes</taxon>
        <taxon>Pangasiidae</taxon>
        <taxon>Pangasius</taxon>
    </lineage>
</organism>
<gene>
    <name evidence="1" type="ORF">PDJAM_G00067490</name>
</gene>
<evidence type="ECO:0000313" key="2">
    <source>
        <dbReference type="Proteomes" id="UP000830395"/>
    </source>
</evidence>
<evidence type="ECO:0000313" key="1">
    <source>
        <dbReference type="EMBL" id="MCJ8741152.1"/>
    </source>
</evidence>
<accession>A0ACC5YZY3</accession>